<gene>
    <name evidence="1" type="ORF">Tci_455387</name>
</gene>
<name>A0A699HUG0_TANCI</name>
<accession>A0A699HUG0</accession>
<reference evidence="1" key="1">
    <citation type="journal article" date="2019" name="Sci. Rep.">
        <title>Draft genome of Tanacetum cinerariifolium, the natural source of mosquito coil.</title>
        <authorList>
            <person name="Yamashiro T."/>
            <person name="Shiraishi A."/>
            <person name="Satake H."/>
            <person name="Nakayama K."/>
        </authorList>
    </citation>
    <scope>NUCLEOTIDE SEQUENCE</scope>
</reference>
<protein>
    <submittedName>
        <fullName evidence="1">Uncharacterized protein</fullName>
    </submittedName>
</protein>
<proteinExistence type="predicted"/>
<evidence type="ECO:0000313" key="1">
    <source>
        <dbReference type="EMBL" id="GEY83413.1"/>
    </source>
</evidence>
<organism evidence="1">
    <name type="scientific">Tanacetum cinerariifolium</name>
    <name type="common">Dalmatian daisy</name>
    <name type="synonym">Chrysanthemum cinerariifolium</name>
    <dbReference type="NCBI Taxonomy" id="118510"/>
    <lineage>
        <taxon>Eukaryota</taxon>
        <taxon>Viridiplantae</taxon>
        <taxon>Streptophyta</taxon>
        <taxon>Embryophyta</taxon>
        <taxon>Tracheophyta</taxon>
        <taxon>Spermatophyta</taxon>
        <taxon>Magnoliopsida</taxon>
        <taxon>eudicotyledons</taxon>
        <taxon>Gunneridae</taxon>
        <taxon>Pentapetalae</taxon>
        <taxon>asterids</taxon>
        <taxon>campanulids</taxon>
        <taxon>Asterales</taxon>
        <taxon>Asteraceae</taxon>
        <taxon>Asteroideae</taxon>
        <taxon>Anthemideae</taxon>
        <taxon>Anthemidinae</taxon>
        <taxon>Tanacetum</taxon>
    </lineage>
</organism>
<sequence>MVKDASNTSYDELVSWAEEEAEMQTTKKKVMTPKKKVVEHVVYDVDIPLMNLVESPKLKRKLLVRNSPSPIAKRKLMGKVTSPTSYVVNKGRSVLNEGNTVNKTVEKGKSTIVEEANTFKKAVDKGKCKMVEKERLVHRNVPRNNGIVIEDNVNL</sequence>
<comment type="caution">
    <text evidence="1">The sequence shown here is derived from an EMBL/GenBank/DDBJ whole genome shotgun (WGS) entry which is preliminary data.</text>
</comment>
<dbReference type="EMBL" id="BKCJ010214147">
    <property type="protein sequence ID" value="GEY83413.1"/>
    <property type="molecule type" value="Genomic_DNA"/>
</dbReference>
<dbReference type="AlphaFoldDB" id="A0A699HUG0"/>